<comment type="caution">
    <text evidence="1">The sequence shown here is derived from an EMBL/GenBank/DDBJ whole genome shotgun (WGS) entry which is preliminary data.</text>
</comment>
<protein>
    <submittedName>
        <fullName evidence="1">Uncharacterized protein</fullName>
    </submittedName>
</protein>
<name>X1R1U9_9ZZZZ</name>
<feature type="non-terminal residue" evidence="1">
    <location>
        <position position="62"/>
    </location>
</feature>
<proteinExistence type="predicted"/>
<accession>X1R1U9</accession>
<gene>
    <name evidence="1" type="ORF">S12H4_18181</name>
</gene>
<reference evidence="1" key="1">
    <citation type="journal article" date="2014" name="Front. Microbiol.">
        <title>High frequency of phylogenetically diverse reductive dehalogenase-homologous genes in deep subseafloor sedimentary metagenomes.</title>
        <authorList>
            <person name="Kawai M."/>
            <person name="Futagami T."/>
            <person name="Toyoda A."/>
            <person name="Takaki Y."/>
            <person name="Nishi S."/>
            <person name="Hori S."/>
            <person name="Arai W."/>
            <person name="Tsubouchi T."/>
            <person name="Morono Y."/>
            <person name="Uchiyama I."/>
            <person name="Ito T."/>
            <person name="Fujiyama A."/>
            <person name="Inagaki F."/>
            <person name="Takami H."/>
        </authorList>
    </citation>
    <scope>NUCLEOTIDE SEQUENCE</scope>
    <source>
        <strain evidence="1">Expedition CK06-06</strain>
    </source>
</reference>
<evidence type="ECO:0000313" key="1">
    <source>
        <dbReference type="EMBL" id="GAI74508.1"/>
    </source>
</evidence>
<dbReference type="EMBL" id="BARW01008958">
    <property type="protein sequence ID" value="GAI74508.1"/>
    <property type="molecule type" value="Genomic_DNA"/>
</dbReference>
<sequence length="62" mass="7210">MNNKNRDCNKTSQLPYNDYLFKKYIPEFCNTSRYGNKDSDQHVITLFAIALACRGKTLIEFG</sequence>
<organism evidence="1">
    <name type="scientific">marine sediment metagenome</name>
    <dbReference type="NCBI Taxonomy" id="412755"/>
    <lineage>
        <taxon>unclassified sequences</taxon>
        <taxon>metagenomes</taxon>
        <taxon>ecological metagenomes</taxon>
    </lineage>
</organism>
<dbReference type="AlphaFoldDB" id="X1R1U9"/>